<comment type="caution">
    <text evidence="2">The sequence shown here is derived from an EMBL/GenBank/DDBJ whole genome shotgun (WGS) entry which is preliminary data.</text>
</comment>
<feature type="non-terminal residue" evidence="2">
    <location>
        <position position="1"/>
    </location>
</feature>
<reference evidence="2 3" key="1">
    <citation type="submission" date="2024-08" db="EMBL/GenBank/DDBJ databases">
        <title>Genome mining of Saccharopolyspora cebuensis PGLac3 from Nigerian medicinal plant.</title>
        <authorList>
            <person name="Ezeobiora C.E."/>
            <person name="Igbokwe N.H."/>
            <person name="Amin D.H."/>
            <person name="Mendie U.E."/>
        </authorList>
    </citation>
    <scope>NUCLEOTIDE SEQUENCE [LARGE SCALE GENOMIC DNA]</scope>
    <source>
        <strain evidence="2 3">PGLac3</strain>
    </source>
</reference>
<sequence>PDALPGVLTCPAGAPGGRWVLCDADRVRPVGRRDEPSDSASAPRLGRKAGRFGEGTAPAHRDET</sequence>
<keyword evidence="3" id="KW-1185">Reference proteome</keyword>
<accession>A0ABV4CIR1</accession>
<name>A0ABV4CIR1_9PSEU</name>
<dbReference type="EMBL" id="JBGEHV010000029">
    <property type="protein sequence ID" value="MEY8040948.1"/>
    <property type="molecule type" value="Genomic_DNA"/>
</dbReference>
<feature type="region of interest" description="Disordered" evidence="1">
    <location>
        <begin position="29"/>
        <end position="64"/>
    </location>
</feature>
<dbReference type="Proteomes" id="UP001564626">
    <property type="component" value="Unassembled WGS sequence"/>
</dbReference>
<gene>
    <name evidence="2" type="ORF">AB8O55_16180</name>
</gene>
<protein>
    <submittedName>
        <fullName evidence="2">Uncharacterized protein</fullName>
    </submittedName>
</protein>
<evidence type="ECO:0000313" key="3">
    <source>
        <dbReference type="Proteomes" id="UP001564626"/>
    </source>
</evidence>
<organism evidence="2 3">
    <name type="scientific">Saccharopolyspora cebuensis</name>
    <dbReference type="NCBI Taxonomy" id="418759"/>
    <lineage>
        <taxon>Bacteria</taxon>
        <taxon>Bacillati</taxon>
        <taxon>Actinomycetota</taxon>
        <taxon>Actinomycetes</taxon>
        <taxon>Pseudonocardiales</taxon>
        <taxon>Pseudonocardiaceae</taxon>
        <taxon>Saccharopolyspora</taxon>
    </lineage>
</organism>
<dbReference type="RefSeq" id="WP_369774995.1">
    <property type="nucleotide sequence ID" value="NZ_JBGEHV010000029.1"/>
</dbReference>
<evidence type="ECO:0000256" key="1">
    <source>
        <dbReference type="SAM" id="MobiDB-lite"/>
    </source>
</evidence>
<evidence type="ECO:0000313" key="2">
    <source>
        <dbReference type="EMBL" id="MEY8040948.1"/>
    </source>
</evidence>
<proteinExistence type="predicted"/>